<gene>
    <name evidence="2" type="ORF">K0M31_020448</name>
</gene>
<organism evidence="2 3">
    <name type="scientific">Melipona bicolor</name>
    <dbReference type="NCBI Taxonomy" id="60889"/>
    <lineage>
        <taxon>Eukaryota</taxon>
        <taxon>Metazoa</taxon>
        <taxon>Ecdysozoa</taxon>
        <taxon>Arthropoda</taxon>
        <taxon>Hexapoda</taxon>
        <taxon>Insecta</taxon>
        <taxon>Pterygota</taxon>
        <taxon>Neoptera</taxon>
        <taxon>Endopterygota</taxon>
        <taxon>Hymenoptera</taxon>
        <taxon>Apocrita</taxon>
        <taxon>Aculeata</taxon>
        <taxon>Apoidea</taxon>
        <taxon>Anthophila</taxon>
        <taxon>Apidae</taxon>
        <taxon>Melipona</taxon>
    </lineage>
</organism>
<evidence type="ECO:0000313" key="2">
    <source>
        <dbReference type="EMBL" id="KAK1116397.1"/>
    </source>
</evidence>
<feature type="region of interest" description="Disordered" evidence="1">
    <location>
        <begin position="27"/>
        <end position="54"/>
    </location>
</feature>
<feature type="non-terminal residue" evidence="2">
    <location>
        <position position="1"/>
    </location>
</feature>
<dbReference type="EMBL" id="JAHYIQ010000096">
    <property type="protein sequence ID" value="KAK1116397.1"/>
    <property type="molecule type" value="Genomic_DNA"/>
</dbReference>
<keyword evidence="3" id="KW-1185">Reference proteome</keyword>
<sequence length="54" mass="6387">NNNNPPRDGHSDTRFLEYCNLQRKFRCHGTRPSMGHSSYPGRQRWSIPRTSLKE</sequence>
<name>A0AA40FCM1_9HYME</name>
<proteinExistence type="predicted"/>
<accession>A0AA40FCM1</accession>
<evidence type="ECO:0000256" key="1">
    <source>
        <dbReference type="SAM" id="MobiDB-lite"/>
    </source>
</evidence>
<protein>
    <submittedName>
        <fullName evidence="2">Uncharacterized protein</fullName>
    </submittedName>
</protein>
<dbReference type="Proteomes" id="UP001177670">
    <property type="component" value="Unassembled WGS sequence"/>
</dbReference>
<reference evidence="2" key="1">
    <citation type="submission" date="2021-10" db="EMBL/GenBank/DDBJ databases">
        <title>Melipona bicolor Genome sequencing and assembly.</title>
        <authorList>
            <person name="Araujo N.S."/>
            <person name="Arias M.C."/>
        </authorList>
    </citation>
    <scope>NUCLEOTIDE SEQUENCE</scope>
    <source>
        <strain evidence="2">USP_2M_L1-L4_2017</strain>
        <tissue evidence="2">Whole body</tissue>
    </source>
</reference>
<evidence type="ECO:0000313" key="3">
    <source>
        <dbReference type="Proteomes" id="UP001177670"/>
    </source>
</evidence>
<comment type="caution">
    <text evidence="2">The sequence shown here is derived from an EMBL/GenBank/DDBJ whole genome shotgun (WGS) entry which is preliminary data.</text>
</comment>
<dbReference type="AlphaFoldDB" id="A0AA40FCM1"/>